<organism evidence="8 9">
    <name type="scientific">Pradoshia eiseniae</name>
    <dbReference type="NCBI Taxonomy" id="2064768"/>
    <lineage>
        <taxon>Bacteria</taxon>
        <taxon>Bacillati</taxon>
        <taxon>Bacillota</taxon>
        <taxon>Bacilli</taxon>
        <taxon>Bacillales</taxon>
        <taxon>Bacillaceae</taxon>
        <taxon>Pradoshia</taxon>
    </lineage>
</organism>
<dbReference type="InterPro" id="IPR020845">
    <property type="entry name" value="AMP-binding_CS"/>
</dbReference>
<sequence>MSSIPQLLNQRAALTPERDALFFEGSRWSFDELRQMSLLYAEKLTGHGISRGQLVALQMRNSAEMVFVIHGLMMIGAKTLLLNVRLTDHEREWQIRDAKADFLVSDKEAESEVKIITLASLRETAPQRCLFLKELDLAETATIMYTSGTTGKPKAVKQTYGNHLFSAFGSVLNLGLGDNDKWLCTMPLFHISGLSILFRSVIYGSPVVLHRQFDPRLANQAIQTEGVTIMSVVSAMLSRMLDDLGEAEYPESFRGMLLGGGPAPMPLLKRSAEKGIRVFQTYGMTETSSQIATLAPEDAIRKIGSSGKPLFPCAISIWKEDREASANEPGEIRVKGPNVTPGYLHGRGSESFRDGWFYTGDLGYLDEEGYLYMLDRRSDLIISGGENVYPAEIESVLSAYPAVREAGVTGIIDDSWGAVPAAALVLKDGAVFNEEEILHFCKERLARYKIPKHFAIVHELPRNASNKLVRKELTKYFW</sequence>
<proteinExistence type="inferred from homology"/>
<dbReference type="EMBL" id="PKOZ01000016">
    <property type="protein sequence ID" value="PQD94028.1"/>
    <property type="molecule type" value="Genomic_DNA"/>
</dbReference>
<dbReference type="PROSITE" id="PS00455">
    <property type="entry name" value="AMP_BINDING"/>
    <property type="match status" value="1"/>
</dbReference>
<evidence type="ECO:0000256" key="3">
    <source>
        <dbReference type="ARBA" id="ARBA00022741"/>
    </source>
</evidence>
<dbReference type="NCBIfam" id="TIGR01923">
    <property type="entry name" value="menE"/>
    <property type="match status" value="1"/>
</dbReference>
<dbReference type="Pfam" id="PF00501">
    <property type="entry name" value="AMP-binding"/>
    <property type="match status" value="1"/>
</dbReference>
<keyword evidence="3 5" id="KW-0547">Nucleotide-binding</keyword>
<dbReference type="Pfam" id="PF13193">
    <property type="entry name" value="AMP-binding_C"/>
    <property type="match status" value="1"/>
</dbReference>
<comment type="catalytic activity">
    <reaction evidence="5">
        <text>2-succinylbenzoate + ATP + CoA = 2-succinylbenzoyl-CoA + AMP + diphosphate</text>
        <dbReference type="Rhea" id="RHEA:17009"/>
        <dbReference type="ChEBI" id="CHEBI:18325"/>
        <dbReference type="ChEBI" id="CHEBI:30616"/>
        <dbReference type="ChEBI" id="CHEBI:33019"/>
        <dbReference type="ChEBI" id="CHEBI:57287"/>
        <dbReference type="ChEBI" id="CHEBI:57364"/>
        <dbReference type="ChEBI" id="CHEBI:456215"/>
        <dbReference type="EC" id="6.2.1.26"/>
    </reaction>
</comment>
<evidence type="ECO:0000256" key="5">
    <source>
        <dbReference type="HAMAP-Rule" id="MF_00731"/>
    </source>
</evidence>
<feature type="domain" description="AMP-dependent synthetase/ligase" evidence="6">
    <location>
        <begin position="10"/>
        <end position="344"/>
    </location>
</feature>
<dbReference type="UniPathway" id="UPA00079"/>
<keyword evidence="9" id="KW-1185">Reference proteome</keyword>
<dbReference type="SUPFAM" id="SSF56801">
    <property type="entry name" value="Acetyl-CoA synthetase-like"/>
    <property type="match status" value="1"/>
</dbReference>
<dbReference type="EC" id="6.2.1.26" evidence="5"/>
<evidence type="ECO:0000259" key="7">
    <source>
        <dbReference type="Pfam" id="PF13193"/>
    </source>
</evidence>
<dbReference type="AlphaFoldDB" id="A0A2S7MWB0"/>
<accession>A0A2S7MWB0</accession>
<protein>
    <recommendedName>
        <fullName evidence="5">2-succinylbenzoate--CoA ligase</fullName>
        <ecNumber evidence="5">6.2.1.26</ecNumber>
    </recommendedName>
    <alternativeName>
        <fullName evidence="5">o-succinylbenzoyl-CoA synthetase</fullName>
        <shortName evidence="5">OSB-CoA synthetase</shortName>
    </alternativeName>
</protein>
<comment type="pathway">
    <text evidence="5">Quinol/quinone metabolism; menaquinone biosynthesis.</text>
</comment>
<comment type="caution">
    <text evidence="8">The sequence shown here is derived from an EMBL/GenBank/DDBJ whole genome shotgun (WGS) entry which is preliminary data.</text>
</comment>
<dbReference type="GO" id="GO:0005524">
    <property type="term" value="F:ATP binding"/>
    <property type="evidence" value="ECO:0007669"/>
    <property type="project" value="UniProtKB-KW"/>
</dbReference>
<dbReference type="UniPathway" id="UPA01057">
    <property type="reaction ID" value="UER00166"/>
</dbReference>
<evidence type="ECO:0000313" key="8">
    <source>
        <dbReference type="EMBL" id="PQD94028.1"/>
    </source>
</evidence>
<dbReference type="NCBIfam" id="NF002966">
    <property type="entry name" value="PRK03640.1"/>
    <property type="match status" value="1"/>
</dbReference>
<evidence type="ECO:0000256" key="1">
    <source>
        <dbReference type="ARBA" id="ARBA00022428"/>
    </source>
</evidence>
<dbReference type="InterPro" id="IPR045851">
    <property type="entry name" value="AMP-bd_C_sf"/>
</dbReference>
<keyword evidence="1 5" id="KW-0474">Menaquinone biosynthesis</keyword>
<keyword evidence="2 5" id="KW-0436">Ligase</keyword>
<comment type="pathway">
    <text evidence="5">Quinol/quinone metabolism; 1,4-dihydroxy-2-naphthoate biosynthesis; 1,4-dihydroxy-2-naphthoate from chorismate: step 5/7.</text>
</comment>
<dbReference type="GO" id="GO:0008756">
    <property type="term" value="F:o-succinylbenzoate-CoA ligase activity"/>
    <property type="evidence" value="ECO:0007669"/>
    <property type="project" value="UniProtKB-UniRule"/>
</dbReference>
<dbReference type="InterPro" id="IPR000873">
    <property type="entry name" value="AMP-dep_synth/lig_dom"/>
</dbReference>
<dbReference type="InterPro" id="IPR010192">
    <property type="entry name" value="MenE"/>
</dbReference>
<gene>
    <name evidence="5 8" type="primary">menE</name>
    <name evidence="8" type="ORF">CYL18_16720</name>
</gene>
<comment type="similarity">
    <text evidence="5">Belongs to the ATP-dependent AMP-binding enzyme family. MenE subfamily.</text>
</comment>
<dbReference type="InterPro" id="IPR025110">
    <property type="entry name" value="AMP-bd_C"/>
</dbReference>
<feature type="domain" description="AMP-binding enzyme C-terminal" evidence="7">
    <location>
        <begin position="392"/>
        <end position="467"/>
    </location>
</feature>
<dbReference type="Proteomes" id="UP000239663">
    <property type="component" value="Unassembled WGS sequence"/>
</dbReference>
<name>A0A2S7MWB0_9BACI</name>
<reference evidence="8 9" key="1">
    <citation type="submission" date="2017-12" db="EMBL/GenBank/DDBJ databases">
        <title>Taxonomic description and draft genome of Pradoshia cofamensis Gen. nov., sp. nov., a thermotolerant bacillale isolated from anterior gut of earthworm Eisenia fetida.</title>
        <authorList>
            <person name="Saha T."/>
            <person name="Chakraborty R."/>
        </authorList>
    </citation>
    <scope>NUCLEOTIDE SEQUENCE [LARGE SCALE GENOMIC DNA]</scope>
    <source>
        <strain evidence="8 9">EAG3</strain>
    </source>
</reference>
<evidence type="ECO:0000313" key="9">
    <source>
        <dbReference type="Proteomes" id="UP000239663"/>
    </source>
</evidence>
<dbReference type="GO" id="GO:0009234">
    <property type="term" value="P:menaquinone biosynthetic process"/>
    <property type="evidence" value="ECO:0007669"/>
    <property type="project" value="UniProtKB-UniRule"/>
</dbReference>
<evidence type="ECO:0000256" key="2">
    <source>
        <dbReference type="ARBA" id="ARBA00022598"/>
    </source>
</evidence>
<dbReference type="HAMAP" id="MF_00731">
    <property type="entry name" value="MenE"/>
    <property type="match status" value="1"/>
</dbReference>
<dbReference type="Gene3D" id="3.40.50.12780">
    <property type="entry name" value="N-terminal domain of ligase-like"/>
    <property type="match status" value="1"/>
</dbReference>
<evidence type="ECO:0000259" key="6">
    <source>
        <dbReference type="Pfam" id="PF00501"/>
    </source>
</evidence>
<dbReference type="Gene3D" id="3.30.300.30">
    <property type="match status" value="1"/>
</dbReference>
<keyword evidence="4 5" id="KW-0067">ATP-binding</keyword>
<dbReference type="InterPro" id="IPR050237">
    <property type="entry name" value="ATP-dep_AMP-bd_enzyme"/>
</dbReference>
<dbReference type="OrthoDB" id="9762242at2"/>
<dbReference type="PANTHER" id="PTHR43767">
    <property type="entry name" value="LONG-CHAIN-FATTY-ACID--COA LIGASE"/>
    <property type="match status" value="1"/>
</dbReference>
<dbReference type="InterPro" id="IPR042099">
    <property type="entry name" value="ANL_N_sf"/>
</dbReference>
<evidence type="ECO:0000256" key="4">
    <source>
        <dbReference type="ARBA" id="ARBA00022840"/>
    </source>
</evidence>
<dbReference type="PANTHER" id="PTHR43767:SF1">
    <property type="entry name" value="NONRIBOSOMAL PEPTIDE SYNTHASE PES1 (EUROFUNG)-RELATED"/>
    <property type="match status" value="1"/>
</dbReference>
<comment type="function">
    <text evidence="5">Converts 2-succinylbenzoate (OSB) to 2-succinylbenzoyl-CoA (OSB-CoA).</text>
</comment>